<gene>
    <name evidence="2" type="ORF">FBZ88_10437</name>
</gene>
<feature type="region of interest" description="Disordered" evidence="1">
    <location>
        <begin position="388"/>
        <end position="450"/>
    </location>
</feature>
<name>A0A560G4X1_9PROT</name>
<evidence type="ECO:0000313" key="3">
    <source>
        <dbReference type="Proteomes" id="UP000316545"/>
    </source>
</evidence>
<proteinExistence type="predicted"/>
<feature type="compositionally biased region" description="Acidic residues" evidence="1">
    <location>
        <begin position="397"/>
        <end position="408"/>
    </location>
</feature>
<reference evidence="2 3" key="1">
    <citation type="submission" date="2019-06" db="EMBL/GenBank/DDBJ databases">
        <title>Genomic Encyclopedia of Type Strains, Phase IV (KMG-V): Genome sequencing to study the core and pangenomes of soil and plant-associated prokaryotes.</title>
        <authorList>
            <person name="Whitman W."/>
        </authorList>
    </citation>
    <scope>NUCLEOTIDE SEQUENCE [LARGE SCALE GENOMIC DNA]</scope>
    <source>
        <strain evidence="2 3">BR 11865</strain>
    </source>
</reference>
<comment type="caution">
    <text evidence="2">The sequence shown here is derived from an EMBL/GenBank/DDBJ whole genome shotgun (WGS) entry which is preliminary data.</text>
</comment>
<sequence>MATNTPDVLAHVASIIQNKQECRAALLDLSGVVDAYEPVIHRIVDAELKAVAAANDHAVGINTYGIGSYGWLLIGDADSGETLLAATDRVCTVFADAHQGKVDVHWFDLPGEAKPLVACLRILLGDKSLAAPSPATDEVVALLRIERGLHGADLSSLIRHQPVYRVGDDGISLEPIMLEQTVDLTALERLFDVTIIGAPWMHARVTEILDRRMLHHLLHDDTSPRLPIAIKLHAGSVRQGSFAALLDELPAHWHARLAIELPYTEWLVAPDAVEEALAVGRRRQCLMVLDHVPVDRAAEATLPKDVLLRLMPAVSATSGEAPAALRPHTVPSGATLRQLVRTLGADRCILTHCDSLALVHHALDAGIRMLQGQAVADFAEMRQQVVPPAETTVGQEAVEDGPEAEAPQEETGPPEGLWPRLMRWFRPRHRATAEDTPAEAQTGPNVTKGM</sequence>
<evidence type="ECO:0000313" key="2">
    <source>
        <dbReference type="EMBL" id="TWB28872.1"/>
    </source>
</evidence>
<dbReference type="EMBL" id="VITO01000004">
    <property type="protein sequence ID" value="TWB28872.1"/>
    <property type="molecule type" value="Genomic_DNA"/>
</dbReference>
<keyword evidence="3" id="KW-1185">Reference proteome</keyword>
<dbReference type="AlphaFoldDB" id="A0A560G4X1"/>
<evidence type="ECO:0000256" key="1">
    <source>
        <dbReference type="SAM" id="MobiDB-lite"/>
    </source>
</evidence>
<protein>
    <submittedName>
        <fullName evidence="2">Uncharacterized protein</fullName>
    </submittedName>
</protein>
<accession>A0A560G4X1</accession>
<dbReference type="Proteomes" id="UP000316545">
    <property type="component" value="Unassembled WGS sequence"/>
</dbReference>
<organism evidence="2 3">
    <name type="scientific">Nitrospirillum amazonense</name>
    <dbReference type="NCBI Taxonomy" id="28077"/>
    <lineage>
        <taxon>Bacteria</taxon>
        <taxon>Pseudomonadati</taxon>
        <taxon>Pseudomonadota</taxon>
        <taxon>Alphaproteobacteria</taxon>
        <taxon>Rhodospirillales</taxon>
        <taxon>Azospirillaceae</taxon>
        <taxon>Nitrospirillum</taxon>
    </lineage>
</organism>